<evidence type="ECO:0000313" key="3">
    <source>
        <dbReference type="EMBL" id="CAA9256755.1"/>
    </source>
</evidence>
<feature type="signal peptide" evidence="2">
    <location>
        <begin position="1"/>
        <end position="22"/>
    </location>
</feature>
<sequence>MKIILYSLPLLLVLLLAGCQGKQDKQTPEDGQPQAAGSPGDAKTTDSPVVQSWKLTRVVQTSMIAGKRDTSSAPPYQETIEFRADSTFRRTRSNGYVATGKYTKRQFGPGDQGILATFDDPKLSYHELPGHRQNSMTEGEVYLRQESPDVLVESYVAADGPAFYYQRVKERE</sequence>
<reference evidence="3" key="1">
    <citation type="submission" date="2020-02" db="EMBL/GenBank/DDBJ databases">
        <authorList>
            <person name="Meier V. D."/>
        </authorList>
    </citation>
    <scope>NUCLEOTIDE SEQUENCE</scope>
    <source>
        <strain evidence="3">AVDCRST_MAG56</strain>
    </source>
</reference>
<proteinExistence type="predicted"/>
<keyword evidence="2" id="KW-0732">Signal</keyword>
<evidence type="ECO:0000256" key="2">
    <source>
        <dbReference type="SAM" id="SignalP"/>
    </source>
</evidence>
<feature type="chain" id="PRO_5027001993" description="Lipocalin-like domain-containing protein" evidence="2">
    <location>
        <begin position="23"/>
        <end position="172"/>
    </location>
</feature>
<dbReference type="PROSITE" id="PS51257">
    <property type="entry name" value="PROKAR_LIPOPROTEIN"/>
    <property type="match status" value="1"/>
</dbReference>
<evidence type="ECO:0008006" key="4">
    <source>
        <dbReference type="Google" id="ProtNLM"/>
    </source>
</evidence>
<protein>
    <recommendedName>
        <fullName evidence="4">Lipocalin-like domain-containing protein</fullName>
    </recommendedName>
</protein>
<organism evidence="3">
    <name type="scientific">uncultured Cytophagales bacterium</name>
    <dbReference type="NCBI Taxonomy" id="158755"/>
    <lineage>
        <taxon>Bacteria</taxon>
        <taxon>Pseudomonadati</taxon>
        <taxon>Bacteroidota</taxon>
        <taxon>Sphingobacteriia</taxon>
        <taxon>Sphingobacteriales</taxon>
        <taxon>environmental samples</taxon>
    </lineage>
</organism>
<feature type="region of interest" description="Disordered" evidence="1">
    <location>
        <begin position="22"/>
        <end position="49"/>
    </location>
</feature>
<dbReference type="EMBL" id="CADCTQ010000202">
    <property type="protein sequence ID" value="CAA9256755.1"/>
    <property type="molecule type" value="Genomic_DNA"/>
</dbReference>
<name>A0A6J4IPV4_9SPHI</name>
<dbReference type="AlphaFoldDB" id="A0A6J4IPV4"/>
<gene>
    <name evidence="3" type="ORF">AVDCRST_MAG56-2248</name>
</gene>
<accession>A0A6J4IPV4</accession>
<evidence type="ECO:0000256" key="1">
    <source>
        <dbReference type="SAM" id="MobiDB-lite"/>
    </source>
</evidence>